<dbReference type="Pfam" id="PF01195">
    <property type="entry name" value="Pept_tRNA_hydro"/>
    <property type="match status" value="1"/>
</dbReference>
<dbReference type="Gene3D" id="3.40.50.1470">
    <property type="entry name" value="Peptidyl-tRNA hydrolase"/>
    <property type="match status" value="1"/>
</dbReference>
<proteinExistence type="inferred from homology"/>
<dbReference type="SUPFAM" id="SSF53178">
    <property type="entry name" value="Peptidyl-tRNA hydrolase-like"/>
    <property type="match status" value="1"/>
</dbReference>
<keyword evidence="3 8" id="KW-0378">Hydrolase</keyword>
<feature type="site" description="Discriminates between blocked and unblocked aminoacyl-tRNA" evidence="8">
    <location>
        <position position="9"/>
    </location>
</feature>
<feature type="binding site" evidence="8">
    <location>
        <position position="66"/>
    </location>
    <ligand>
        <name>tRNA</name>
        <dbReference type="ChEBI" id="CHEBI:17843"/>
    </ligand>
</feature>
<evidence type="ECO:0000256" key="5">
    <source>
        <dbReference type="ARBA" id="ARBA00038063"/>
    </source>
</evidence>
<dbReference type="PROSITE" id="PS01196">
    <property type="entry name" value="PEPT_TRNA_HYDROL_2"/>
    <property type="match status" value="1"/>
</dbReference>
<feature type="binding site" evidence="8">
    <location>
        <position position="64"/>
    </location>
    <ligand>
        <name>tRNA</name>
        <dbReference type="ChEBI" id="CHEBI:17843"/>
    </ligand>
</feature>
<reference evidence="11 12" key="1">
    <citation type="submission" date="2009-01" db="EMBL/GenBank/DDBJ databases">
        <authorList>
            <person name="Fulton L."/>
            <person name="Clifton S."/>
            <person name="Fulton B."/>
            <person name="Xu J."/>
            <person name="Minx P."/>
            <person name="Pepin K.H."/>
            <person name="Johnson M."/>
            <person name="Bhonagiri V."/>
            <person name="Nash W.E."/>
            <person name="Mardis E.R."/>
            <person name="Wilson R.K."/>
        </authorList>
    </citation>
    <scope>NUCLEOTIDE SEQUENCE [LARGE SCALE GENOMIC DNA]</scope>
    <source>
        <strain evidence="12">DSM 10507 / JCM 14656 / S5a33</strain>
    </source>
</reference>
<dbReference type="GO" id="GO:0004045">
    <property type="term" value="F:peptidyl-tRNA hydrolase activity"/>
    <property type="evidence" value="ECO:0007669"/>
    <property type="project" value="UniProtKB-UniRule"/>
</dbReference>
<evidence type="ECO:0000256" key="2">
    <source>
        <dbReference type="ARBA" id="ARBA00022555"/>
    </source>
</evidence>
<feature type="active site" description="Proton acceptor" evidence="8">
    <location>
        <position position="19"/>
    </location>
</feature>
<dbReference type="GO" id="GO:0072344">
    <property type="term" value="P:rescue of stalled ribosome"/>
    <property type="evidence" value="ECO:0007669"/>
    <property type="project" value="UniProtKB-UniRule"/>
</dbReference>
<dbReference type="GO" id="GO:0006515">
    <property type="term" value="P:protein quality control for misfolded or incompletely synthesized proteins"/>
    <property type="evidence" value="ECO:0007669"/>
    <property type="project" value="UniProtKB-UniRule"/>
</dbReference>
<dbReference type="HAMAP" id="MF_00083">
    <property type="entry name" value="Pept_tRNA_hydro_bact"/>
    <property type="match status" value="1"/>
</dbReference>
<evidence type="ECO:0000256" key="1">
    <source>
        <dbReference type="ARBA" id="ARBA00013260"/>
    </source>
</evidence>
<dbReference type="EC" id="3.1.1.29" evidence="1 8"/>
<comment type="catalytic activity">
    <reaction evidence="6 8 9">
        <text>an N-acyl-L-alpha-aminoacyl-tRNA + H2O = an N-acyl-L-amino acid + a tRNA + H(+)</text>
        <dbReference type="Rhea" id="RHEA:54448"/>
        <dbReference type="Rhea" id="RHEA-COMP:10123"/>
        <dbReference type="Rhea" id="RHEA-COMP:13883"/>
        <dbReference type="ChEBI" id="CHEBI:15377"/>
        <dbReference type="ChEBI" id="CHEBI:15378"/>
        <dbReference type="ChEBI" id="CHEBI:59874"/>
        <dbReference type="ChEBI" id="CHEBI:78442"/>
        <dbReference type="ChEBI" id="CHEBI:138191"/>
        <dbReference type="EC" id="3.1.1.29"/>
    </reaction>
</comment>
<reference evidence="11 12" key="2">
    <citation type="submission" date="2009-02" db="EMBL/GenBank/DDBJ databases">
        <title>Draft genome sequence of Blautia hydrogenotrophica DSM 10507 (Ruminococcus hydrogenotrophicus DSM 10507).</title>
        <authorList>
            <person name="Sudarsanam P."/>
            <person name="Ley R."/>
            <person name="Guruge J."/>
            <person name="Turnbaugh P.J."/>
            <person name="Mahowald M."/>
            <person name="Liep D."/>
            <person name="Gordon J."/>
        </authorList>
    </citation>
    <scope>NUCLEOTIDE SEQUENCE [LARGE SCALE GENOMIC DNA]</scope>
    <source>
        <strain evidence="12">DSM 10507 / JCM 14656 / S5a33</strain>
    </source>
</reference>
<comment type="function">
    <text evidence="8">Catalyzes the release of premature peptidyl moieties from peptidyl-tRNA molecules trapped in stalled 50S ribosomal subunits, and thus maintains levels of free tRNAs and 50S ribosomes.</text>
</comment>
<dbReference type="InterPro" id="IPR036416">
    <property type="entry name" value="Pept_tRNA_hydro_sf"/>
</dbReference>
<keyword evidence="12" id="KW-1185">Reference proteome</keyword>
<dbReference type="GO" id="GO:0005737">
    <property type="term" value="C:cytoplasm"/>
    <property type="evidence" value="ECO:0007669"/>
    <property type="project" value="UniProtKB-SubCell"/>
</dbReference>
<dbReference type="CDD" id="cd00462">
    <property type="entry name" value="PTH"/>
    <property type="match status" value="1"/>
</dbReference>
<dbReference type="InterPro" id="IPR018171">
    <property type="entry name" value="Pept_tRNA_hydro_CS"/>
</dbReference>
<dbReference type="GeneID" id="86823145"/>
<dbReference type="GO" id="GO:0000049">
    <property type="term" value="F:tRNA binding"/>
    <property type="evidence" value="ECO:0007669"/>
    <property type="project" value="UniProtKB-UniRule"/>
</dbReference>
<name>C0CSG5_BLAHS</name>
<keyword evidence="4 8" id="KW-0694">RNA-binding</keyword>
<dbReference type="FunFam" id="3.40.50.1470:FF:000001">
    <property type="entry name" value="Peptidyl-tRNA hydrolase"/>
    <property type="match status" value="1"/>
</dbReference>
<comment type="subcellular location">
    <subcellularLocation>
        <location evidence="8">Cytoplasm</location>
    </subcellularLocation>
</comment>
<dbReference type="PANTHER" id="PTHR17224:SF1">
    <property type="entry name" value="PEPTIDYL-TRNA HYDROLASE"/>
    <property type="match status" value="1"/>
</dbReference>
<sequence length="194" mass="21547">MYLIAGLGNPGRQYEHTRHNIGFDTVDVLVEEYQVPQSGVRCKGMYGKGMIAGEKVILLKPLTYMNLSGESVRGIADYFKIDPESQLIVIYDDIDLEPGQIRIRKKGSAGGHNGIKDIIAKLGTQNFIRIKIGVGAKPRGWDLADHVLSRFSKEERELIDMAVSRAAAAVKKILTDGVDAAMNEYNRKQVIEEE</sequence>
<comment type="subunit">
    <text evidence="8">Monomer.</text>
</comment>
<dbReference type="PATRIC" id="fig|476272.21.peg.516"/>
<dbReference type="eggNOG" id="COG0193">
    <property type="taxonomic scope" value="Bacteria"/>
</dbReference>
<feature type="binding site" evidence="8">
    <location>
        <position position="14"/>
    </location>
    <ligand>
        <name>tRNA</name>
        <dbReference type="ChEBI" id="CHEBI:17843"/>
    </ligand>
</feature>
<evidence type="ECO:0000256" key="7">
    <source>
        <dbReference type="ARBA" id="ARBA00050038"/>
    </source>
</evidence>
<dbReference type="EMBL" id="ACBZ01000208">
    <property type="protein sequence ID" value="EEG47282.1"/>
    <property type="molecule type" value="Genomic_DNA"/>
</dbReference>
<evidence type="ECO:0000256" key="8">
    <source>
        <dbReference type="HAMAP-Rule" id="MF_00083"/>
    </source>
</evidence>
<gene>
    <name evidence="8" type="primary">pth</name>
    <name evidence="11" type="ORF">RUMHYD_03832</name>
</gene>
<evidence type="ECO:0000256" key="6">
    <source>
        <dbReference type="ARBA" id="ARBA00048707"/>
    </source>
</evidence>
<feature type="binding site" evidence="8">
    <location>
        <position position="113"/>
    </location>
    <ligand>
        <name>tRNA</name>
        <dbReference type="ChEBI" id="CHEBI:17843"/>
    </ligand>
</feature>
<comment type="function">
    <text evidence="8">Hydrolyzes ribosome-free peptidyl-tRNAs (with 1 or more amino acids incorporated), which drop off the ribosome during protein synthesis, or as a result of ribosome stalling.</text>
</comment>
<evidence type="ECO:0000256" key="3">
    <source>
        <dbReference type="ARBA" id="ARBA00022801"/>
    </source>
</evidence>
<evidence type="ECO:0000256" key="10">
    <source>
        <dbReference type="RuleBase" id="RU004320"/>
    </source>
</evidence>
<evidence type="ECO:0000313" key="12">
    <source>
        <dbReference type="Proteomes" id="UP000003100"/>
    </source>
</evidence>
<organism evidence="11 12">
    <name type="scientific">Blautia hydrogenotrophica (strain DSM 10507 / JCM 14656 / S5a33)</name>
    <name type="common">Ruminococcus hydrogenotrophicus</name>
    <dbReference type="NCBI Taxonomy" id="476272"/>
    <lineage>
        <taxon>Bacteria</taxon>
        <taxon>Bacillati</taxon>
        <taxon>Bacillota</taxon>
        <taxon>Clostridia</taxon>
        <taxon>Lachnospirales</taxon>
        <taxon>Lachnospiraceae</taxon>
        <taxon>Blautia</taxon>
    </lineage>
</organism>
<keyword evidence="8" id="KW-0963">Cytoplasm</keyword>
<dbReference type="HOGENOM" id="CLU_062456_4_1_9"/>
<evidence type="ECO:0000256" key="9">
    <source>
        <dbReference type="RuleBase" id="RU000673"/>
    </source>
</evidence>
<dbReference type="PANTHER" id="PTHR17224">
    <property type="entry name" value="PEPTIDYL-TRNA HYDROLASE"/>
    <property type="match status" value="1"/>
</dbReference>
<evidence type="ECO:0000313" key="11">
    <source>
        <dbReference type="EMBL" id="EEG47282.1"/>
    </source>
</evidence>
<dbReference type="PROSITE" id="PS01195">
    <property type="entry name" value="PEPT_TRNA_HYDROL_1"/>
    <property type="match status" value="1"/>
</dbReference>
<dbReference type="NCBIfam" id="TIGR00447">
    <property type="entry name" value="pth"/>
    <property type="match status" value="1"/>
</dbReference>
<keyword evidence="2 8" id="KW-0820">tRNA-binding</keyword>
<dbReference type="RefSeq" id="WP_005952494.1">
    <property type="nucleotide sequence ID" value="NZ_CP136423.1"/>
</dbReference>
<feature type="site" description="Stabilizes the basic form of H active site to accept a proton" evidence="8">
    <location>
        <position position="92"/>
    </location>
</feature>
<accession>C0CSG5</accession>
<evidence type="ECO:0000256" key="4">
    <source>
        <dbReference type="ARBA" id="ARBA00022884"/>
    </source>
</evidence>
<dbReference type="Proteomes" id="UP000003100">
    <property type="component" value="Unassembled WGS sequence"/>
</dbReference>
<dbReference type="AlphaFoldDB" id="C0CSG5"/>
<protein>
    <recommendedName>
        <fullName evidence="7 8">Peptidyl-tRNA hydrolase</fullName>
        <shortName evidence="8">Pth</shortName>
        <ecNumber evidence="1 8">3.1.1.29</ecNumber>
    </recommendedName>
</protein>
<dbReference type="InterPro" id="IPR001328">
    <property type="entry name" value="Pept_tRNA_hydro"/>
</dbReference>
<comment type="similarity">
    <text evidence="5 8 10">Belongs to the PTH family.</text>
</comment>